<evidence type="ECO:0000313" key="9">
    <source>
        <dbReference type="EMBL" id="AWV91451.1"/>
    </source>
</evidence>
<dbReference type="InterPro" id="IPR004680">
    <property type="entry name" value="Cit_transptr-like_dom"/>
</dbReference>
<dbReference type="GO" id="GO:0005886">
    <property type="term" value="C:plasma membrane"/>
    <property type="evidence" value="ECO:0007669"/>
    <property type="project" value="TreeGrafter"/>
</dbReference>
<protein>
    <submittedName>
        <fullName evidence="9">SLC13 family permease</fullName>
    </submittedName>
</protein>
<evidence type="ECO:0000256" key="1">
    <source>
        <dbReference type="ARBA" id="ARBA00004141"/>
    </source>
</evidence>
<reference evidence="9 10" key="1">
    <citation type="submission" date="2018-06" db="EMBL/GenBank/DDBJ databases">
        <title>Lujinxingia sediminis gen. nov. sp. nov., a new facultative anaerobic member of the class Deltaproteobacteria, and proposal of Lujinxingaceae fam. nov.</title>
        <authorList>
            <person name="Guo L.-Y."/>
            <person name="Li C.-M."/>
            <person name="Wang S."/>
            <person name="Du Z.-J."/>
        </authorList>
    </citation>
    <scope>NUCLEOTIDE SEQUENCE [LARGE SCALE GENOMIC DNA]</scope>
    <source>
        <strain evidence="9 10">FA350</strain>
    </source>
</reference>
<evidence type="ECO:0000313" key="10">
    <source>
        <dbReference type="Proteomes" id="UP000249799"/>
    </source>
</evidence>
<evidence type="ECO:0000256" key="5">
    <source>
        <dbReference type="ARBA" id="ARBA00022989"/>
    </source>
</evidence>
<keyword evidence="2" id="KW-0813">Transport</keyword>
<feature type="transmembrane region" description="Helical" evidence="7">
    <location>
        <begin position="449"/>
        <end position="467"/>
    </location>
</feature>
<keyword evidence="4" id="KW-0677">Repeat</keyword>
<dbReference type="EMBL" id="CP030032">
    <property type="protein sequence ID" value="AWV91451.1"/>
    <property type="molecule type" value="Genomic_DNA"/>
</dbReference>
<gene>
    <name evidence="9" type="ORF">DN745_14590</name>
</gene>
<dbReference type="InterPro" id="IPR051679">
    <property type="entry name" value="DASS-Related_Transporters"/>
</dbReference>
<evidence type="ECO:0000256" key="4">
    <source>
        <dbReference type="ARBA" id="ARBA00022737"/>
    </source>
</evidence>
<feature type="transmembrane region" description="Helical" evidence="7">
    <location>
        <begin position="172"/>
        <end position="194"/>
    </location>
</feature>
<dbReference type="Gene3D" id="3.30.70.1450">
    <property type="entry name" value="Regulator of K+ conductance, C-terminal domain"/>
    <property type="match status" value="2"/>
</dbReference>
<feature type="domain" description="RCK C-terminal" evidence="8">
    <location>
        <begin position="208"/>
        <end position="292"/>
    </location>
</feature>
<evidence type="ECO:0000256" key="7">
    <source>
        <dbReference type="SAM" id="Phobius"/>
    </source>
</evidence>
<evidence type="ECO:0000256" key="6">
    <source>
        <dbReference type="ARBA" id="ARBA00023136"/>
    </source>
</evidence>
<dbReference type="GO" id="GO:0008324">
    <property type="term" value="F:monoatomic cation transmembrane transporter activity"/>
    <property type="evidence" value="ECO:0007669"/>
    <property type="project" value="InterPro"/>
</dbReference>
<dbReference type="KEGG" id="bsed:DN745_14590"/>
<feature type="transmembrane region" description="Helical" evidence="7">
    <location>
        <begin position="12"/>
        <end position="35"/>
    </location>
</feature>
<dbReference type="GO" id="GO:0006813">
    <property type="term" value="P:potassium ion transport"/>
    <property type="evidence" value="ECO:0007669"/>
    <property type="project" value="InterPro"/>
</dbReference>
<dbReference type="PANTHER" id="PTHR43652">
    <property type="entry name" value="BASIC AMINO ACID ANTIPORTER YFCC-RELATED"/>
    <property type="match status" value="1"/>
</dbReference>
<name>A0A2Z4FQX8_9DELT</name>
<feature type="transmembrane region" description="Helical" evidence="7">
    <location>
        <begin position="94"/>
        <end position="121"/>
    </location>
</feature>
<dbReference type="PROSITE" id="PS51202">
    <property type="entry name" value="RCK_C"/>
    <property type="match status" value="2"/>
</dbReference>
<keyword evidence="5 7" id="KW-1133">Transmembrane helix</keyword>
<dbReference type="OrthoDB" id="9765532at2"/>
<organism evidence="9 10">
    <name type="scientific">Bradymonas sediminis</name>
    <dbReference type="NCBI Taxonomy" id="1548548"/>
    <lineage>
        <taxon>Bacteria</taxon>
        <taxon>Deltaproteobacteria</taxon>
        <taxon>Bradymonadales</taxon>
        <taxon>Bradymonadaceae</taxon>
        <taxon>Bradymonas</taxon>
    </lineage>
</organism>
<dbReference type="Pfam" id="PF02080">
    <property type="entry name" value="TrkA_C"/>
    <property type="match status" value="2"/>
</dbReference>
<dbReference type="InterPro" id="IPR036721">
    <property type="entry name" value="RCK_C_sf"/>
</dbReference>
<dbReference type="PANTHER" id="PTHR43652:SF2">
    <property type="entry name" value="BASIC AMINO ACID ANTIPORTER YFCC-RELATED"/>
    <property type="match status" value="1"/>
</dbReference>
<accession>A0A2Z4FQX8</accession>
<feature type="domain" description="RCK C-terminal" evidence="8">
    <location>
        <begin position="302"/>
        <end position="386"/>
    </location>
</feature>
<dbReference type="CDD" id="cd01115">
    <property type="entry name" value="SLC13_permease"/>
    <property type="match status" value="1"/>
</dbReference>
<dbReference type="Pfam" id="PF03600">
    <property type="entry name" value="CitMHS"/>
    <property type="match status" value="1"/>
</dbReference>
<keyword evidence="10" id="KW-1185">Reference proteome</keyword>
<evidence type="ECO:0000256" key="3">
    <source>
        <dbReference type="ARBA" id="ARBA00022692"/>
    </source>
</evidence>
<sequence>MIIVLGITALAVLLFILEPIPLDVTAMLVLVLLVLLGKWTQVTPADAVSGFSNPATLTVLSMLILSDGVRRTGMIQGIARHLSKMVGSSEKKQLLATFAMAGPMSGIMNNTPVVALLLPLVTEMAHKGRVSPSKLLLPLSYISMLGGMLTLIGTSTNILAADISVRLLDHKIGMFEITGLGAIVMGVGAVYLYFAAPILLPEHVKPRGSTLENFEVASFLRELKLWADAPMLGMSLRDWLDNSDLKLALLAIVRGEAVFEHPDRDQVLQEGDILLVHATEKYLKMLEDGGGVELLPPRKFTPDQIMISGDFNSLAQIVVVAGSALEGRTIRATNFPERFDAYVLAHRSRSVVRREDFADQVLRSGDTVLLQTTRKGQERMAASPDVILMNASERKGYRPEKIPVAIAILLAVVGLAAFDVLPIMVSALAGVVAMLLTGVVRSSEMYKDVDWRVIFMLAGIIPLGIALEQTGTAQFLGSALAGSGEYLPAIVVLWLFYISTGLITEFISNNAAVLLMIPVAAATATQIGANEFAFVLAVMFAASTAFLGPVGYQTNLFVYGPGGYCVRDFIRIGAPLQLLLSVVTVMGIDYIWGI</sequence>
<feature type="transmembrane region" description="Helical" evidence="7">
    <location>
        <begin position="532"/>
        <end position="552"/>
    </location>
</feature>
<dbReference type="SUPFAM" id="SSF116726">
    <property type="entry name" value="TrkA C-terminal domain-like"/>
    <property type="match status" value="2"/>
</dbReference>
<evidence type="ECO:0000259" key="8">
    <source>
        <dbReference type="PROSITE" id="PS51202"/>
    </source>
</evidence>
<feature type="transmembrane region" description="Helical" evidence="7">
    <location>
        <begin position="141"/>
        <end position="160"/>
    </location>
</feature>
<feature type="transmembrane region" description="Helical" evidence="7">
    <location>
        <begin position="572"/>
        <end position="592"/>
    </location>
</feature>
<dbReference type="InterPro" id="IPR006037">
    <property type="entry name" value="RCK_C"/>
</dbReference>
<dbReference type="Proteomes" id="UP000249799">
    <property type="component" value="Chromosome"/>
</dbReference>
<proteinExistence type="predicted"/>
<keyword evidence="3 7" id="KW-0812">Transmembrane</keyword>
<comment type="subcellular location">
    <subcellularLocation>
        <location evidence="1">Membrane</location>
        <topology evidence="1">Multi-pass membrane protein</topology>
    </subcellularLocation>
</comment>
<evidence type="ECO:0000256" key="2">
    <source>
        <dbReference type="ARBA" id="ARBA00022448"/>
    </source>
</evidence>
<feature type="transmembrane region" description="Helical" evidence="7">
    <location>
        <begin position="487"/>
        <end position="520"/>
    </location>
</feature>
<feature type="transmembrane region" description="Helical" evidence="7">
    <location>
        <begin position="404"/>
        <end position="437"/>
    </location>
</feature>
<dbReference type="AlphaFoldDB" id="A0A2Z4FQX8"/>
<keyword evidence="6 7" id="KW-0472">Membrane</keyword>